<dbReference type="PROSITE" id="PS50883">
    <property type="entry name" value="EAL"/>
    <property type="match status" value="1"/>
</dbReference>
<evidence type="ECO:0000313" key="4">
    <source>
        <dbReference type="EMBL" id="MBB4053882.1"/>
    </source>
</evidence>
<dbReference type="CDD" id="cd01948">
    <property type="entry name" value="EAL"/>
    <property type="match status" value="1"/>
</dbReference>
<dbReference type="SMART" id="SM00267">
    <property type="entry name" value="GGDEF"/>
    <property type="match status" value="1"/>
</dbReference>
<dbReference type="SUPFAM" id="SSF141868">
    <property type="entry name" value="EAL domain-like"/>
    <property type="match status" value="1"/>
</dbReference>
<gene>
    <name evidence="4" type="ORF">GGR20_003550</name>
</gene>
<dbReference type="SMART" id="SM00052">
    <property type="entry name" value="EAL"/>
    <property type="match status" value="1"/>
</dbReference>
<dbReference type="NCBIfam" id="TIGR00254">
    <property type="entry name" value="GGDEF"/>
    <property type="match status" value="1"/>
</dbReference>
<dbReference type="SUPFAM" id="SSF55073">
    <property type="entry name" value="Nucleotide cyclase"/>
    <property type="match status" value="1"/>
</dbReference>
<protein>
    <submittedName>
        <fullName evidence="4">Diguanylate cyclase (GGDEF)-like protein</fullName>
    </submittedName>
</protein>
<dbReference type="Pfam" id="PF00563">
    <property type="entry name" value="EAL"/>
    <property type="match status" value="1"/>
</dbReference>
<dbReference type="PANTHER" id="PTHR44757">
    <property type="entry name" value="DIGUANYLATE CYCLASE DGCP"/>
    <property type="match status" value="1"/>
</dbReference>
<feature type="transmembrane region" description="Helical" evidence="1">
    <location>
        <begin position="55"/>
        <end position="73"/>
    </location>
</feature>
<organism evidence="4 5">
    <name type="scientific">Devosia subaequoris</name>
    <dbReference type="NCBI Taxonomy" id="395930"/>
    <lineage>
        <taxon>Bacteria</taxon>
        <taxon>Pseudomonadati</taxon>
        <taxon>Pseudomonadota</taxon>
        <taxon>Alphaproteobacteria</taxon>
        <taxon>Hyphomicrobiales</taxon>
        <taxon>Devosiaceae</taxon>
        <taxon>Devosia</taxon>
    </lineage>
</organism>
<sequence>MSNLDSTDTASRLLDTLAPVGAIIERIGAEATDSAVNKAAAIRQTLTEKQATQHYLVITALISAGIMLIVSAFQNRTLRRAHRQVGRAADKFAYLAHHDPLTGLANRTAFPDTHQPKSTGASHTAVIVFDLDGFKLINDTWGHMFGDKLLIAAAKRLEEMISTEPGNVVARLGGDEFAALLHLSDKAEAQAIADRALEALKRPFEIDGSSVTIGATAGIAISTRQNPNVRGLLEDADLAQSEAKARKKGSVSVYDQSLREMVERRLTLENDLRHAIGKGEITPHYQIQVDLGTGAVVGVEALARWHHAQLGPIPPDEFIPIAEASGQIVDIGKHMIACACRDAQRLPPDVQVAVNLSVIQIMQGEIMETTADALMATRLSPERLKLEVTESVMMADPKQPIAVLSELRYLGVSLALDDFGTGYSSLSYLTTFHWDEIKIDRAFVRNLDAGSIGLSVIEAVLVLARKTGAKVVVEGVETRKQLELLQGTGCDIGQGYFFGKPVPIDMACAQIREISRSLPGQPIPASRKARRKRSPE</sequence>
<proteinExistence type="predicted"/>
<keyword evidence="1" id="KW-0472">Membrane</keyword>
<dbReference type="PANTHER" id="PTHR44757:SF2">
    <property type="entry name" value="BIOFILM ARCHITECTURE MAINTENANCE PROTEIN MBAA"/>
    <property type="match status" value="1"/>
</dbReference>
<evidence type="ECO:0000313" key="5">
    <source>
        <dbReference type="Proteomes" id="UP000547011"/>
    </source>
</evidence>
<keyword evidence="1" id="KW-0812">Transmembrane</keyword>
<accession>A0A7W6IQA9</accession>
<keyword evidence="5" id="KW-1185">Reference proteome</keyword>
<dbReference type="EMBL" id="JACIEW010000012">
    <property type="protein sequence ID" value="MBB4053882.1"/>
    <property type="molecule type" value="Genomic_DNA"/>
</dbReference>
<dbReference type="Gene3D" id="3.30.70.270">
    <property type="match status" value="1"/>
</dbReference>
<keyword evidence="1" id="KW-1133">Transmembrane helix</keyword>
<dbReference type="InterPro" id="IPR043128">
    <property type="entry name" value="Rev_trsase/Diguanyl_cyclase"/>
</dbReference>
<comment type="caution">
    <text evidence="4">The sequence shown here is derived from an EMBL/GenBank/DDBJ whole genome shotgun (WGS) entry which is preliminary data.</text>
</comment>
<feature type="domain" description="EAL" evidence="2">
    <location>
        <begin position="265"/>
        <end position="515"/>
    </location>
</feature>
<dbReference type="CDD" id="cd01949">
    <property type="entry name" value="GGDEF"/>
    <property type="match status" value="1"/>
</dbReference>
<dbReference type="InterPro" id="IPR035919">
    <property type="entry name" value="EAL_sf"/>
</dbReference>
<dbReference type="AlphaFoldDB" id="A0A7W6IQA9"/>
<name>A0A7W6IQA9_9HYPH</name>
<dbReference type="InterPro" id="IPR052155">
    <property type="entry name" value="Biofilm_reg_signaling"/>
</dbReference>
<dbReference type="InterPro" id="IPR029787">
    <property type="entry name" value="Nucleotide_cyclase"/>
</dbReference>
<dbReference type="InterPro" id="IPR001633">
    <property type="entry name" value="EAL_dom"/>
</dbReference>
<evidence type="ECO:0000259" key="2">
    <source>
        <dbReference type="PROSITE" id="PS50883"/>
    </source>
</evidence>
<reference evidence="4 5" key="1">
    <citation type="submission" date="2020-08" db="EMBL/GenBank/DDBJ databases">
        <title>Genomic Encyclopedia of Type Strains, Phase IV (KMG-IV): sequencing the most valuable type-strain genomes for metagenomic binning, comparative biology and taxonomic classification.</title>
        <authorList>
            <person name="Goeker M."/>
        </authorList>
    </citation>
    <scope>NUCLEOTIDE SEQUENCE [LARGE SCALE GENOMIC DNA]</scope>
    <source>
        <strain evidence="4 5">DSM 23447</strain>
    </source>
</reference>
<dbReference type="Gene3D" id="3.20.20.450">
    <property type="entry name" value="EAL domain"/>
    <property type="match status" value="1"/>
</dbReference>
<evidence type="ECO:0000256" key="1">
    <source>
        <dbReference type="SAM" id="Phobius"/>
    </source>
</evidence>
<dbReference type="Pfam" id="PF00990">
    <property type="entry name" value="GGDEF"/>
    <property type="match status" value="1"/>
</dbReference>
<dbReference type="RefSeq" id="WP_183312632.1">
    <property type="nucleotide sequence ID" value="NZ_JACIEW010000012.1"/>
</dbReference>
<evidence type="ECO:0000259" key="3">
    <source>
        <dbReference type="PROSITE" id="PS50887"/>
    </source>
</evidence>
<dbReference type="InterPro" id="IPR000160">
    <property type="entry name" value="GGDEF_dom"/>
</dbReference>
<dbReference type="PROSITE" id="PS50887">
    <property type="entry name" value="GGDEF"/>
    <property type="match status" value="1"/>
</dbReference>
<feature type="domain" description="GGDEF" evidence="3">
    <location>
        <begin position="122"/>
        <end position="256"/>
    </location>
</feature>
<dbReference type="Proteomes" id="UP000547011">
    <property type="component" value="Unassembled WGS sequence"/>
</dbReference>